<dbReference type="Pfam" id="PF00024">
    <property type="entry name" value="PAN_1"/>
    <property type="match status" value="1"/>
</dbReference>
<evidence type="ECO:0008006" key="24">
    <source>
        <dbReference type="Google" id="ProtNLM"/>
    </source>
</evidence>
<dbReference type="InterPro" id="IPR013806">
    <property type="entry name" value="Kringle-like"/>
</dbReference>
<dbReference type="GO" id="GO:0008061">
    <property type="term" value="F:chitin binding"/>
    <property type="evidence" value="ECO:0007669"/>
    <property type="project" value="InterPro"/>
</dbReference>
<feature type="compositionally biased region" description="Polar residues" evidence="15">
    <location>
        <begin position="190"/>
        <end position="200"/>
    </location>
</feature>
<name>A0A0K8T345_LYGHE</name>
<dbReference type="SMART" id="SM00130">
    <property type="entry name" value="KR"/>
    <property type="match status" value="1"/>
</dbReference>
<dbReference type="Gene3D" id="3.10.250.10">
    <property type="entry name" value="SRCR-like domain"/>
    <property type="match status" value="3"/>
</dbReference>
<dbReference type="InterPro" id="IPR016186">
    <property type="entry name" value="C-type_lectin-like/link_sf"/>
</dbReference>
<dbReference type="InterPro" id="IPR043504">
    <property type="entry name" value="Peptidase_S1_PA_chymotrypsin"/>
</dbReference>
<evidence type="ECO:0000256" key="10">
    <source>
        <dbReference type="ARBA" id="ARBA00023180"/>
    </source>
</evidence>
<feature type="compositionally biased region" description="Polar residues" evidence="15">
    <location>
        <begin position="266"/>
        <end position="280"/>
    </location>
</feature>
<dbReference type="CDD" id="cd00037">
    <property type="entry name" value="CLECT"/>
    <property type="match status" value="1"/>
</dbReference>
<feature type="compositionally biased region" description="Polar residues" evidence="15">
    <location>
        <begin position="305"/>
        <end position="337"/>
    </location>
</feature>
<dbReference type="SMART" id="SM00202">
    <property type="entry name" value="SR"/>
    <property type="match status" value="3"/>
</dbReference>
<dbReference type="CDD" id="cd00108">
    <property type="entry name" value="KR"/>
    <property type="match status" value="1"/>
</dbReference>
<dbReference type="SUPFAM" id="SSF56436">
    <property type="entry name" value="C-type lectin-like"/>
    <property type="match status" value="1"/>
</dbReference>
<dbReference type="Gene3D" id="4.10.400.10">
    <property type="entry name" value="Low-density Lipoprotein Receptor"/>
    <property type="match status" value="6"/>
</dbReference>
<feature type="disulfide bond" evidence="13">
    <location>
        <begin position="1574"/>
        <end position="1584"/>
    </location>
</feature>
<feature type="domain" description="Kringle" evidence="18">
    <location>
        <begin position="1243"/>
        <end position="1326"/>
    </location>
</feature>
<dbReference type="PROSITE" id="PS00135">
    <property type="entry name" value="TRYPSIN_SER"/>
    <property type="match status" value="1"/>
</dbReference>
<dbReference type="FunFam" id="2.40.10.10:FF:000053">
    <property type="entry name" value="Neurotrypsin"/>
    <property type="match status" value="1"/>
</dbReference>
<feature type="disulfide bond" evidence="13">
    <location>
        <begin position="1685"/>
        <end position="1749"/>
    </location>
</feature>
<feature type="domain" description="Chitin-binding type-2" evidence="21">
    <location>
        <begin position="34"/>
        <end position="90"/>
    </location>
</feature>
<dbReference type="PROSITE" id="PS50287">
    <property type="entry name" value="SRCR_2"/>
    <property type="match status" value="3"/>
</dbReference>
<dbReference type="InterPro" id="IPR001254">
    <property type="entry name" value="Trypsin_dom"/>
</dbReference>
<accession>A0A0K8T345</accession>
<evidence type="ECO:0000256" key="13">
    <source>
        <dbReference type="PROSITE-ProRule" id="PRU00196"/>
    </source>
</evidence>
<dbReference type="CDD" id="cd01099">
    <property type="entry name" value="PAN_AP_HGF"/>
    <property type="match status" value="1"/>
</dbReference>
<feature type="compositionally biased region" description="Polar residues" evidence="15">
    <location>
        <begin position="121"/>
        <end position="132"/>
    </location>
</feature>
<dbReference type="InterPro" id="IPR016187">
    <property type="entry name" value="CTDL_fold"/>
</dbReference>
<dbReference type="SUPFAM" id="SSF57414">
    <property type="entry name" value="Hairpin loop containing domain-like"/>
    <property type="match status" value="1"/>
</dbReference>
<feature type="disulfide bond" evidence="12">
    <location>
        <begin position="692"/>
        <end position="707"/>
    </location>
</feature>
<dbReference type="PROSITE" id="PS50940">
    <property type="entry name" value="CHIT_BIND_II"/>
    <property type="match status" value="2"/>
</dbReference>
<feature type="region of interest" description="Disordered" evidence="15">
    <location>
        <begin position="712"/>
        <end position="737"/>
    </location>
</feature>
<dbReference type="FunFam" id="2.40.20.10:FF:000001">
    <property type="entry name" value="Urokinase-type plasminogen activator"/>
    <property type="match status" value="1"/>
</dbReference>
<feature type="disulfide bond" evidence="12">
    <location>
        <begin position="769"/>
        <end position="784"/>
    </location>
</feature>
<dbReference type="CDD" id="cd00112">
    <property type="entry name" value="LDLa"/>
    <property type="match status" value="6"/>
</dbReference>
<feature type="disulfide bond" evidence="12">
    <location>
        <begin position="1467"/>
        <end position="1485"/>
    </location>
</feature>
<feature type="compositionally biased region" description="Polar residues" evidence="15">
    <location>
        <begin position="469"/>
        <end position="478"/>
    </location>
</feature>
<dbReference type="EMBL" id="GBRD01006233">
    <property type="protein sequence ID" value="JAG59588.1"/>
    <property type="molecule type" value="Transcribed_RNA"/>
</dbReference>
<feature type="region of interest" description="Disordered" evidence="15">
    <location>
        <begin position="177"/>
        <end position="551"/>
    </location>
</feature>
<keyword evidence="2" id="KW-0964">Secreted</keyword>
<feature type="domain" description="SRCR" evidence="20">
    <location>
        <begin position="959"/>
        <end position="1066"/>
    </location>
</feature>
<dbReference type="SMART" id="SM00020">
    <property type="entry name" value="Tryp_SPc"/>
    <property type="match status" value="1"/>
</dbReference>
<feature type="disulfide bond" evidence="12">
    <location>
        <begin position="834"/>
        <end position="849"/>
    </location>
</feature>
<evidence type="ECO:0000256" key="11">
    <source>
        <dbReference type="PROSITE-ProRule" id="PRU00121"/>
    </source>
</evidence>
<keyword evidence="7 14" id="KW-0378">Hydrolase</keyword>
<dbReference type="GO" id="GO:0004252">
    <property type="term" value="F:serine-type endopeptidase activity"/>
    <property type="evidence" value="ECO:0007669"/>
    <property type="project" value="InterPro"/>
</dbReference>
<feature type="disulfide bond" evidence="12">
    <location>
        <begin position="822"/>
        <end position="840"/>
    </location>
</feature>
<dbReference type="FunFam" id="3.10.250.10:FF:000026">
    <property type="entry name" value="Tequila, isoform D"/>
    <property type="match status" value="1"/>
</dbReference>
<evidence type="ECO:0000259" key="22">
    <source>
        <dbReference type="PROSITE" id="PS50948"/>
    </source>
</evidence>
<dbReference type="InterPro" id="IPR018114">
    <property type="entry name" value="TRYPSIN_HIS"/>
</dbReference>
<dbReference type="EMBL" id="GBRD01006236">
    <property type="protein sequence ID" value="JAG59585.1"/>
    <property type="molecule type" value="Transcribed_RNA"/>
</dbReference>
<feature type="disulfide bond" evidence="12">
    <location>
        <begin position="1361"/>
        <end position="1376"/>
    </location>
</feature>
<keyword evidence="6" id="KW-0677">Repeat</keyword>
<feature type="disulfide bond" evidence="12">
    <location>
        <begin position="1479"/>
        <end position="1494"/>
    </location>
</feature>
<dbReference type="SUPFAM" id="SSF57440">
    <property type="entry name" value="Kringle-like"/>
    <property type="match status" value="1"/>
</dbReference>
<evidence type="ECO:0000256" key="14">
    <source>
        <dbReference type="RuleBase" id="RU363034"/>
    </source>
</evidence>
<dbReference type="Gene3D" id="2.170.140.10">
    <property type="entry name" value="Chitin binding domain"/>
    <property type="match status" value="2"/>
</dbReference>
<feature type="chain" id="PRO_5015042134" description="Neurotrypsin" evidence="16">
    <location>
        <begin position="28"/>
        <end position="2053"/>
    </location>
</feature>
<feature type="disulfide bond" evidence="12">
    <location>
        <begin position="680"/>
        <end position="698"/>
    </location>
</feature>
<feature type="disulfide bond" evidence="12">
    <location>
        <begin position="673"/>
        <end position="685"/>
    </location>
</feature>
<keyword evidence="3 11" id="KW-0420">Kringle</keyword>
<reference evidence="23" key="1">
    <citation type="submission" date="2014-09" db="EMBL/GenBank/DDBJ databases">
        <authorList>
            <person name="Magalhaes I.L.F."/>
            <person name="Oliveira U."/>
            <person name="Santos F.R."/>
            <person name="Vidigal T.H.D.A."/>
            <person name="Brescovit A.D."/>
            <person name="Santos A.J."/>
        </authorList>
    </citation>
    <scope>NUCLEOTIDE SEQUENCE</scope>
</reference>
<evidence type="ECO:0000259" key="18">
    <source>
        <dbReference type="PROSITE" id="PS50070"/>
    </source>
</evidence>
<dbReference type="Pfam" id="PF01607">
    <property type="entry name" value="CBM_14"/>
    <property type="match status" value="2"/>
</dbReference>
<comment type="caution">
    <text evidence="13">Lacks conserved residue(s) required for the propagation of feature annotation.</text>
</comment>
<dbReference type="Pfam" id="PF00089">
    <property type="entry name" value="Trypsin"/>
    <property type="match status" value="1"/>
</dbReference>
<evidence type="ECO:0000259" key="17">
    <source>
        <dbReference type="PROSITE" id="PS50041"/>
    </source>
</evidence>
<dbReference type="EMBL" id="GBRD01006234">
    <property type="protein sequence ID" value="JAG59587.1"/>
    <property type="molecule type" value="Transcribed_RNA"/>
</dbReference>
<comment type="subcellular location">
    <subcellularLocation>
        <location evidence="1">Secreted</location>
    </subcellularLocation>
</comment>
<dbReference type="PROSITE" id="PS00420">
    <property type="entry name" value="SRCR_1"/>
    <property type="match status" value="1"/>
</dbReference>
<dbReference type="PANTHER" id="PTHR24252">
    <property type="entry name" value="ACROSIN-RELATED"/>
    <property type="match status" value="1"/>
</dbReference>
<dbReference type="InterPro" id="IPR033116">
    <property type="entry name" value="TRYPSIN_SER"/>
</dbReference>
<feature type="disulfide bond" evidence="13">
    <location>
        <begin position="1698"/>
        <end position="1759"/>
    </location>
</feature>
<evidence type="ECO:0000256" key="2">
    <source>
        <dbReference type="ARBA" id="ARBA00022525"/>
    </source>
</evidence>
<dbReference type="FunFam" id="3.10.250.10:FF:000001">
    <property type="entry name" value="Lysyl oxidase 4 isoform X1"/>
    <property type="match status" value="1"/>
</dbReference>
<dbReference type="InterPro" id="IPR009003">
    <property type="entry name" value="Peptidase_S1_PA"/>
</dbReference>
<dbReference type="InterPro" id="IPR002172">
    <property type="entry name" value="LDrepeatLR_classA_rpt"/>
</dbReference>
<evidence type="ECO:0000256" key="9">
    <source>
        <dbReference type="ARBA" id="ARBA00023157"/>
    </source>
</evidence>
<feature type="domain" description="SRCR" evidence="20">
    <location>
        <begin position="1654"/>
        <end position="1760"/>
    </location>
</feature>
<dbReference type="InterPro" id="IPR038178">
    <property type="entry name" value="Kringle_sf"/>
</dbReference>
<evidence type="ECO:0000256" key="7">
    <source>
        <dbReference type="ARBA" id="ARBA00022801"/>
    </source>
</evidence>
<dbReference type="InterPro" id="IPR036772">
    <property type="entry name" value="SRCR-like_dom_sf"/>
</dbReference>
<feature type="compositionally biased region" description="Polar residues" evidence="15">
    <location>
        <begin position="344"/>
        <end position="382"/>
    </location>
</feature>
<feature type="domain" description="C-type lectin" evidence="17">
    <location>
        <begin position="1080"/>
        <end position="1224"/>
    </location>
</feature>
<evidence type="ECO:0000256" key="8">
    <source>
        <dbReference type="ARBA" id="ARBA00022825"/>
    </source>
</evidence>
<sequence length="2053" mass="224953">MDRSMFSGMLTLAFMTVFLSILKCSTSEIDSWDGKGCPKGATGQFPFAYDCKRFFNCYKGRGSLTVCAPGTLFNPKTLECDFPAKVECYTVPENNVGRTSAKYEEFRDLQNPQHHHYHLANGQSSTGSPSNPYGNQYLQGQGHYHHHHHHSHDHHQYQAPTFTPEDRRQRGRILYQQNDGQRVEDDGLQDGSSYQQSASNYAPYGVPVPSEQLSPPRDTGTHGGVQPPNADNRRSSSPVSFPEYPLGKNNEYPGGRAGYRVKFPDSPSQSLGPSEPNSGFRNPYVDPNHQGYKGYPETFPRRQYQPINNGASWNQKTQSYPQTGAQVRPPSANTSLPTLFYPDPSQQVPSLYLTNPSQTPGTYPNNGNPLQTSGSYPNSGRPQNLPQSNPDYPPPNPSEPTSSLYPNRQADPNNASPQNLPSEPNPGHPNLSHGAPTSTSFNPNGQSIQNLPYPSMFNSDGPTPVVYQPSPSASTGYNSFVPPDNRGGYNPNGNPLRSPSATYPTIKLDAPGSYANHRPDATQSINANSFVSPHNRGGYNPTVNPQGPQSAPYPTNKPNAPGSYAIHRPEATQPINTRSSIGGISDTRSKILLYSECPSEFSGLLPHLDCSKFLSCAHGRTYVMDCGPGTRFHPEHLVCAHPHQVKCASPDDDALVTSETKTDGQVVIVAQKCSEDEYSCDENRCIPKSRMCDGITDCFDFSDELNCADEVAPGETSKTTTPKPQHYPNRGSHNAKSYPSYPGSLQSSCKVSELTCDYGKLCIHPSRICDGIADCADRTDETRCPGADASKILSTSTHSTTTTTSTTPAPTKLPCSPEEFTCDAGKCFHASRLCDGFEDCSDGSDEFNCPDEPNVPDPELDVRFGQNIEEDVEEFSTTRRPVYRPHPSNASARGFFIRPTQVSVVKTTSSVVGNQSKGVTSYNKSATATESPGAQDSETLVPGLKLVQQNRQQYDRQVVRLRGGPTQMEGYIEMRFTKSSWGAVCDQKGQWTLEEANLVCQNLGYARGAEISWQGKPAAANISLAKSDILIDTVKCSGSEDSIAECFLAKGSNCDVERDLAWVRCMSNAKSLCHPGEISLSDKCYRLVIPTEDNPTELAGFSQGEALSHCQKLGGHLIGIQSQIENDFVSEWLLATKEVDVVMTSGVGVSVMGMPIWIWEGSEEPFSYQNWWPGWKNPKSVTPKTAAGRASCIVLRRFFPCADDSGFEARLCDAQYFYWDTEDCGAMSSKLPYVCKRPANKIGCIMGTGVNYRGGANVTAQGRLCLSWDSPGVTSYLKYKISDDDRKLSLSGHNYCRNVGGSDTEPWCFVDSAQGLQKEYCDIPHCSKGIERSAKYMEYKCSSKMFSCEFDKECIPKDWVCDGKSDCSNGRDESSCEGTLQQFTHFPQSKLRGFDIAKWVNTSLSTCAQMCTEDENCRSFSYYDRNQECYLSESNVGLSGSLISGVSEWNYFERNSKTLRCNGLFVCDNGKCLGSSSLCNGRDECGDKSDEKNCSWLEQGIQLKLIAGASKTEGVIQVKALGEWGLICDDQFDMNDAHVVCRHLGFPLGAKDLKKDFGSPTTKVTKFLIDDLNCTGSESTIADCAHNGWGVHDCNQEEAAGVVCKTVDVECSNNYWQCRGAAECIPIGFLCDNVTDCQDKSDEDPAFCNEQFSVRLVGNGGESRSAKVTEGRVEVKRFGVWGTVCDDDFGPEEAEVICNSLGFKGPAKSYKEAAFGAGSGIIWLDQVHCFGNETNLAECMHDNWGQTNCKHDEDVAVACTPQNYNMEPEQNLDEEFEEVEPTLDQILPKECGKVADDLIVPSAPSIMMQRVVSGFETSKGSYPWQASIRVRSIYGKNTHWCGAIVITSQHVLTAGHCLRDYIKAAYSVRAGDFDSETNEGTEQDLEVDQIWIHPDLDKETRLNNDIGIVKVKSPGFKFNKWVKPACLPEKSARYIGGRNCTISGWGSSTPGAAFVRTLHATWLPILPSEDCKAKKVYGTKAISSGMFCAGSLQGGADSCQGDSGGPFICPEDGNIMTVYGITSWGLGCGRSNSPGVYTHVSHYLEWIHNTIVK</sequence>
<dbReference type="Pfam" id="PF00057">
    <property type="entry name" value="Ldl_recept_a"/>
    <property type="match status" value="6"/>
</dbReference>
<dbReference type="InterPro" id="IPR003609">
    <property type="entry name" value="Pan_app"/>
</dbReference>
<dbReference type="SMART" id="SM00473">
    <property type="entry name" value="PAN_AP"/>
    <property type="match status" value="1"/>
</dbReference>
<dbReference type="PROSITE" id="PS00021">
    <property type="entry name" value="KRINGLE_1"/>
    <property type="match status" value="1"/>
</dbReference>
<dbReference type="SUPFAM" id="SSF57424">
    <property type="entry name" value="LDL receptor-like module"/>
    <property type="match status" value="6"/>
</dbReference>
<feature type="signal peptide" evidence="16">
    <location>
        <begin position="1"/>
        <end position="27"/>
    </location>
</feature>
<evidence type="ECO:0000256" key="15">
    <source>
        <dbReference type="SAM" id="MobiDB-lite"/>
    </source>
</evidence>
<feature type="compositionally biased region" description="Polar residues" evidence="15">
    <location>
        <begin position="541"/>
        <end position="551"/>
    </location>
</feature>
<organism evidence="23">
    <name type="scientific">Lygus hesperus</name>
    <name type="common">Western plant bug</name>
    <dbReference type="NCBI Taxonomy" id="30085"/>
    <lineage>
        <taxon>Eukaryota</taxon>
        <taxon>Metazoa</taxon>
        <taxon>Ecdysozoa</taxon>
        <taxon>Arthropoda</taxon>
        <taxon>Hexapoda</taxon>
        <taxon>Insecta</taxon>
        <taxon>Pterygota</taxon>
        <taxon>Neoptera</taxon>
        <taxon>Paraneoptera</taxon>
        <taxon>Hemiptera</taxon>
        <taxon>Heteroptera</taxon>
        <taxon>Panheteroptera</taxon>
        <taxon>Cimicomorpha</taxon>
        <taxon>Miridae</taxon>
        <taxon>Mirini</taxon>
        <taxon>Lygus</taxon>
    </lineage>
</organism>
<feature type="domain" description="Chitin-binding type-2" evidence="21">
    <location>
        <begin position="594"/>
        <end position="649"/>
    </location>
</feature>
<dbReference type="GO" id="GO:0006508">
    <property type="term" value="P:proteolysis"/>
    <property type="evidence" value="ECO:0007669"/>
    <property type="project" value="UniProtKB-KW"/>
</dbReference>
<dbReference type="Gene3D" id="2.40.10.10">
    <property type="entry name" value="Trypsin-like serine proteases"/>
    <property type="match status" value="1"/>
</dbReference>
<feature type="compositionally biased region" description="Polar residues" evidence="15">
    <location>
        <begin position="521"/>
        <end position="532"/>
    </location>
</feature>
<dbReference type="PROSITE" id="PS01209">
    <property type="entry name" value="LDLRA_1"/>
    <property type="match status" value="3"/>
</dbReference>
<keyword evidence="5 16" id="KW-0732">Signal</keyword>
<feature type="region of interest" description="Disordered" evidence="15">
    <location>
        <begin position="915"/>
        <end position="937"/>
    </location>
</feature>
<dbReference type="Gene3D" id="3.10.100.10">
    <property type="entry name" value="Mannose-Binding Protein A, subunit A"/>
    <property type="match status" value="1"/>
</dbReference>
<dbReference type="SUPFAM" id="SSF50494">
    <property type="entry name" value="Trypsin-like serine proteases"/>
    <property type="match status" value="1"/>
</dbReference>
<dbReference type="InterPro" id="IPR036508">
    <property type="entry name" value="Chitin-bd_dom_sf"/>
</dbReference>
<dbReference type="InterPro" id="IPR018056">
    <property type="entry name" value="Kringle_CS"/>
</dbReference>
<proteinExistence type="predicted"/>
<feature type="domain" description="Apple" evidence="22">
    <location>
        <begin position="1376"/>
        <end position="1456"/>
    </location>
</feature>
<dbReference type="InterPro" id="IPR001304">
    <property type="entry name" value="C-type_lectin-like"/>
</dbReference>
<dbReference type="PROSITE" id="PS50041">
    <property type="entry name" value="C_TYPE_LECTIN_2"/>
    <property type="match status" value="1"/>
</dbReference>
<dbReference type="PANTHER" id="PTHR24252:SF7">
    <property type="entry name" value="HYALIN"/>
    <property type="match status" value="1"/>
</dbReference>
<dbReference type="PROSITE" id="PS50068">
    <property type="entry name" value="LDLRA_2"/>
    <property type="match status" value="6"/>
</dbReference>
<feature type="compositionally biased region" description="Polar residues" evidence="15">
    <location>
        <begin position="404"/>
        <end position="422"/>
    </location>
</feature>
<dbReference type="SMART" id="SM00494">
    <property type="entry name" value="ChtBD2"/>
    <property type="match status" value="2"/>
</dbReference>
<dbReference type="PROSITE" id="PS50070">
    <property type="entry name" value="KRINGLE_2"/>
    <property type="match status" value="1"/>
</dbReference>
<dbReference type="InterPro" id="IPR002557">
    <property type="entry name" value="Chitin-bd_dom"/>
</dbReference>
<dbReference type="InterPro" id="IPR023415">
    <property type="entry name" value="LDLR_class-A_CS"/>
</dbReference>
<dbReference type="SUPFAM" id="SSF57625">
    <property type="entry name" value="Invertebrate chitin-binding proteins"/>
    <property type="match status" value="2"/>
</dbReference>
<dbReference type="Gene3D" id="2.40.20.10">
    <property type="entry name" value="Plasminogen Kringle 4"/>
    <property type="match status" value="1"/>
</dbReference>
<feature type="compositionally biased region" description="Low complexity" evidence="15">
    <location>
        <begin position="133"/>
        <end position="142"/>
    </location>
</feature>
<evidence type="ECO:0000256" key="5">
    <source>
        <dbReference type="ARBA" id="ARBA00022729"/>
    </source>
</evidence>
<dbReference type="PROSITE" id="PS00134">
    <property type="entry name" value="TRYPSIN_HIS"/>
    <property type="match status" value="1"/>
</dbReference>
<keyword evidence="9 13" id="KW-1015">Disulfide bond</keyword>
<dbReference type="InterPro" id="IPR001190">
    <property type="entry name" value="SRCR"/>
</dbReference>
<evidence type="ECO:0000259" key="19">
    <source>
        <dbReference type="PROSITE" id="PS50240"/>
    </source>
</evidence>
<dbReference type="Pfam" id="PF00051">
    <property type="entry name" value="Kringle"/>
    <property type="match status" value="1"/>
</dbReference>
<feature type="compositionally biased region" description="Polar residues" evidence="15">
    <location>
        <begin position="435"/>
        <end position="461"/>
    </location>
</feature>
<feature type="region of interest" description="Disordered" evidence="15">
    <location>
        <begin position="117"/>
        <end position="165"/>
    </location>
</feature>
<dbReference type="PRINTS" id="PR00258">
    <property type="entry name" value="SPERACTRCPTR"/>
</dbReference>
<dbReference type="InterPro" id="IPR000001">
    <property type="entry name" value="Kringle"/>
</dbReference>
<evidence type="ECO:0000259" key="20">
    <source>
        <dbReference type="PROSITE" id="PS50287"/>
    </source>
</evidence>
<keyword evidence="8 14" id="KW-0720">Serine protease</keyword>
<dbReference type="Gene3D" id="3.50.4.10">
    <property type="entry name" value="Hepatocyte Growth Factor"/>
    <property type="match status" value="1"/>
</dbReference>
<dbReference type="CDD" id="cd00190">
    <property type="entry name" value="Tryp_SPc"/>
    <property type="match status" value="1"/>
</dbReference>
<evidence type="ECO:0000256" key="12">
    <source>
        <dbReference type="PROSITE-ProRule" id="PRU00124"/>
    </source>
</evidence>
<dbReference type="PROSITE" id="PS50240">
    <property type="entry name" value="TRYPSIN_DOM"/>
    <property type="match status" value="1"/>
</dbReference>
<dbReference type="GO" id="GO:0005576">
    <property type="term" value="C:extracellular region"/>
    <property type="evidence" value="ECO:0007669"/>
    <property type="project" value="UniProtKB-SubCell"/>
</dbReference>
<dbReference type="SUPFAM" id="SSF56487">
    <property type="entry name" value="SRCR-like"/>
    <property type="match status" value="3"/>
</dbReference>
<evidence type="ECO:0000256" key="4">
    <source>
        <dbReference type="ARBA" id="ARBA00022670"/>
    </source>
</evidence>
<feature type="disulfide bond" evidence="13">
    <location>
        <begin position="1729"/>
        <end position="1739"/>
    </location>
</feature>
<feature type="compositionally biased region" description="Basic residues" evidence="15">
    <location>
        <begin position="143"/>
        <end position="153"/>
    </location>
</feature>
<feature type="disulfide bond" evidence="12">
    <location>
        <begin position="815"/>
        <end position="827"/>
    </location>
</feature>
<evidence type="ECO:0000259" key="21">
    <source>
        <dbReference type="PROSITE" id="PS50940"/>
    </source>
</evidence>
<evidence type="ECO:0000256" key="16">
    <source>
        <dbReference type="SAM" id="SignalP"/>
    </source>
</evidence>
<dbReference type="PRINTS" id="PR00261">
    <property type="entry name" value="LDLRECEPTOR"/>
</dbReference>
<evidence type="ECO:0000313" key="23">
    <source>
        <dbReference type="EMBL" id="JAG59585.1"/>
    </source>
</evidence>
<feature type="disulfide bond" evidence="13">
    <location>
        <begin position="1036"/>
        <end position="1046"/>
    </location>
</feature>
<dbReference type="PROSITE" id="PS50948">
    <property type="entry name" value="PAN"/>
    <property type="match status" value="1"/>
</dbReference>
<dbReference type="PRINTS" id="PR00018">
    <property type="entry name" value="KRINGLE"/>
</dbReference>
<evidence type="ECO:0000256" key="6">
    <source>
        <dbReference type="ARBA" id="ARBA00022737"/>
    </source>
</evidence>
<feature type="domain" description="SRCR" evidence="20">
    <location>
        <begin position="1503"/>
        <end position="1605"/>
    </location>
</feature>
<evidence type="ECO:0000256" key="3">
    <source>
        <dbReference type="ARBA" id="ARBA00022572"/>
    </source>
</evidence>
<keyword evidence="10" id="KW-0325">Glycoprotein</keyword>
<evidence type="ECO:0000256" key="1">
    <source>
        <dbReference type="ARBA" id="ARBA00004613"/>
    </source>
</evidence>
<protein>
    <recommendedName>
        <fullName evidence="24">Neurotrypsin</fullName>
    </recommendedName>
</protein>
<dbReference type="InterPro" id="IPR036055">
    <property type="entry name" value="LDL_receptor-like_sf"/>
</dbReference>
<dbReference type="GO" id="GO:0016020">
    <property type="term" value="C:membrane"/>
    <property type="evidence" value="ECO:0007669"/>
    <property type="project" value="InterPro"/>
</dbReference>
<keyword evidence="4 14" id="KW-0645">Protease</keyword>
<dbReference type="Pfam" id="PF00530">
    <property type="entry name" value="SRCR"/>
    <property type="match status" value="3"/>
</dbReference>
<feature type="domain" description="Peptidase S1" evidence="19">
    <location>
        <begin position="1811"/>
        <end position="2052"/>
    </location>
</feature>
<dbReference type="SMART" id="SM00192">
    <property type="entry name" value="LDLa"/>
    <property type="match status" value="6"/>
</dbReference>
<feature type="compositionally biased region" description="Polar residues" evidence="15">
    <location>
        <begin position="491"/>
        <end position="503"/>
    </location>
</feature>
<dbReference type="SMART" id="SM00034">
    <property type="entry name" value="CLECT"/>
    <property type="match status" value="1"/>
</dbReference>